<dbReference type="Proteomes" id="UP001281761">
    <property type="component" value="Unassembled WGS sequence"/>
</dbReference>
<accession>A0ABQ9XGW3</accession>
<proteinExistence type="predicted"/>
<organism evidence="2 3">
    <name type="scientific">Blattamonas nauphoetae</name>
    <dbReference type="NCBI Taxonomy" id="2049346"/>
    <lineage>
        <taxon>Eukaryota</taxon>
        <taxon>Metamonada</taxon>
        <taxon>Preaxostyla</taxon>
        <taxon>Oxymonadida</taxon>
        <taxon>Blattamonas</taxon>
    </lineage>
</organism>
<feature type="compositionally biased region" description="Polar residues" evidence="1">
    <location>
        <begin position="13"/>
        <end position="29"/>
    </location>
</feature>
<evidence type="ECO:0000313" key="3">
    <source>
        <dbReference type="Proteomes" id="UP001281761"/>
    </source>
</evidence>
<feature type="compositionally biased region" description="Basic residues" evidence="1">
    <location>
        <begin position="1"/>
        <end position="12"/>
    </location>
</feature>
<feature type="region of interest" description="Disordered" evidence="1">
    <location>
        <begin position="1"/>
        <end position="29"/>
    </location>
</feature>
<dbReference type="EMBL" id="JARBJD010000133">
    <property type="protein sequence ID" value="KAK2950582.1"/>
    <property type="molecule type" value="Genomic_DNA"/>
</dbReference>
<sequence length="485" mass="54309">MPPKHRLGRKYSNKQSPPRLQRIQSSTENTPIVHSVLTESIDVNSEPSLDLPPIISTTDAFTISANDRQYTQISKRILQYEMKRKRLNVLTMSEQAPLKDGEISLSASVMSDWRVISQDSITEKDIQQGCLSLFDQVDSALTLSKSEVNHAIRFLNNTGMYIERRISSLNDILEAAYPEEKRRTTRFLSSLINLVSLPSDALKTAALSFFVIGLHKSSITFTIAVGLTGLLATLFSVLKPHEIPLNNTTIEFHRLLVSIVDDILRYSSPENIRLYFGGRTSPSNITEPMYQSFCSYLQSLMDIPACPTDHCPGLTLLLTATKFSPFFLRPQSLPSSPTLQRFFGELNKKISEELASVLGIPSLSDAALYFHSSNSKSVDTIAWTKQFECLLGEVSKGRQISDLGFEAVMSFLDQIPAGVHLDFCSGDTVDLKLIGKVVISSKLDSKAFWTLFTPTRPHHSVLVYKVFRQLMSAVDKETFLKDVWN</sequence>
<evidence type="ECO:0000313" key="2">
    <source>
        <dbReference type="EMBL" id="KAK2950582.1"/>
    </source>
</evidence>
<protein>
    <submittedName>
        <fullName evidence="2">Uncharacterized protein</fullName>
    </submittedName>
</protein>
<reference evidence="2 3" key="1">
    <citation type="journal article" date="2022" name="bioRxiv">
        <title>Genomics of Preaxostyla Flagellates Illuminates Evolutionary Transitions and the Path Towards Mitochondrial Loss.</title>
        <authorList>
            <person name="Novak L.V.F."/>
            <person name="Treitli S.C."/>
            <person name="Pyrih J."/>
            <person name="Halakuc P."/>
            <person name="Pipaliya S.V."/>
            <person name="Vacek V."/>
            <person name="Brzon O."/>
            <person name="Soukal P."/>
            <person name="Eme L."/>
            <person name="Dacks J.B."/>
            <person name="Karnkowska A."/>
            <person name="Elias M."/>
            <person name="Hampl V."/>
        </authorList>
    </citation>
    <scope>NUCLEOTIDE SEQUENCE [LARGE SCALE GENOMIC DNA]</scope>
    <source>
        <strain evidence="2">NAU3</strain>
        <tissue evidence="2">Gut</tissue>
    </source>
</reference>
<name>A0ABQ9XGW3_9EUKA</name>
<keyword evidence="3" id="KW-1185">Reference proteome</keyword>
<gene>
    <name evidence="2" type="ORF">BLNAU_14474</name>
</gene>
<evidence type="ECO:0000256" key="1">
    <source>
        <dbReference type="SAM" id="MobiDB-lite"/>
    </source>
</evidence>
<comment type="caution">
    <text evidence="2">The sequence shown here is derived from an EMBL/GenBank/DDBJ whole genome shotgun (WGS) entry which is preliminary data.</text>
</comment>